<evidence type="ECO:0000313" key="3">
    <source>
        <dbReference type="Proteomes" id="UP001589898"/>
    </source>
</evidence>
<evidence type="ECO:0000256" key="1">
    <source>
        <dbReference type="SAM" id="MobiDB-lite"/>
    </source>
</evidence>
<comment type="caution">
    <text evidence="2">The sequence shown here is derived from an EMBL/GenBank/DDBJ whole genome shotgun (WGS) entry which is preliminary data.</text>
</comment>
<name>A0ABV6SU16_9GAMM</name>
<sequence length="178" mass="18228">MNPSFAQANPQPLAAGDPVHDAVLGAAMTPLNTEFGRNVELAVERIDRLGNWAFVIGNMRSPGGGRIDVSGTRFADAAEQGAMSDVYVALLRREGDAAGDASDGARESVAAGAGPAAPAEAAARDQAGLPQEDADAAVAAEAPQTGHWTVVDFAIGPGDVAWLGWPQEHAAPRALFGF</sequence>
<dbReference type="RefSeq" id="WP_189498802.1">
    <property type="nucleotide sequence ID" value="NZ_BMZT01000011.1"/>
</dbReference>
<feature type="region of interest" description="Disordered" evidence="1">
    <location>
        <begin position="98"/>
        <end position="135"/>
    </location>
</feature>
<dbReference type="EMBL" id="JBHLTF010000003">
    <property type="protein sequence ID" value="MFC0716340.1"/>
    <property type="molecule type" value="Genomic_DNA"/>
</dbReference>
<dbReference type="Proteomes" id="UP001589898">
    <property type="component" value="Unassembled WGS sequence"/>
</dbReference>
<organism evidence="2 3">
    <name type="scientific">Luteimonas padinae</name>
    <dbReference type="NCBI Taxonomy" id="1714359"/>
    <lineage>
        <taxon>Bacteria</taxon>
        <taxon>Pseudomonadati</taxon>
        <taxon>Pseudomonadota</taxon>
        <taxon>Gammaproteobacteria</taxon>
        <taxon>Lysobacterales</taxon>
        <taxon>Lysobacteraceae</taxon>
        <taxon>Luteimonas</taxon>
    </lineage>
</organism>
<evidence type="ECO:0000313" key="2">
    <source>
        <dbReference type="EMBL" id="MFC0716340.1"/>
    </source>
</evidence>
<proteinExistence type="predicted"/>
<gene>
    <name evidence="2" type="ORF">ACFFFU_00965</name>
</gene>
<protein>
    <submittedName>
        <fullName evidence="2">Uncharacterized protein</fullName>
    </submittedName>
</protein>
<keyword evidence="3" id="KW-1185">Reference proteome</keyword>
<feature type="compositionally biased region" description="Low complexity" evidence="1">
    <location>
        <begin position="98"/>
        <end position="121"/>
    </location>
</feature>
<reference evidence="2 3" key="1">
    <citation type="submission" date="2024-09" db="EMBL/GenBank/DDBJ databases">
        <authorList>
            <person name="Sun Q."/>
            <person name="Mori K."/>
        </authorList>
    </citation>
    <scope>NUCLEOTIDE SEQUENCE [LARGE SCALE GENOMIC DNA]</scope>
    <source>
        <strain evidence="2 3">KCTC 52403</strain>
    </source>
</reference>
<accession>A0ABV6SU16</accession>